<dbReference type="AlphaFoldDB" id="A0A016SMH1"/>
<feature type="region of interest" description="Disordered" evidence="1">
    <location>
        <begin position="62"/>
        <end position="81"/>
    </location>
</feature>
<proteinExistence type="predicted"/>
<name>A0A016SMH1_9BILA</name>
<evidence type="ECO:0000313" key="3">
    <source>
        <dbReference type="Proteomes" id="UP000024635"/>
    </source>
</evidence>
<dbReference type="EMBL" id="JARK01001541">
    <property type="protein sequence ID" value="EYB91536.1"/>
    <property type="molecule type" value="Genomic_DNA"/>
</dbReference>
<protein>
    <submittedName>
        <fullName evidence="2">Uncharacterized protein</fullName>
    </submittedName>
</protein>
<feature type="region of interest" description="Disordered" evidence="1">
    <location>
        <begin position="20"/>
        <end position="55"/>
    </location>
</feature>
<reference evidence="3" key="1">
    <citation type="journal article" date="2015" name="Nat. Genet.">
        <title>The genome and transcriptome of the zoonotic hookworm Ancylostoma ceylanicum identify infection-specific gene families.</title>
        <authorList>
            <person name="Schwarz E.M."/>
            <person name="Hu Y."/>
            <person name="Antoshechkin I."/>
            <person name="Miller M.M."/>
            <person name="Sternberg P.W."/>
            <person name="Aroian R.V."/>
        </authorList>
    </citation>
    <scope>NUCLEOTIDE SEQUENCE</scope>
    <source>
        <strain evidence="3">HY135</strain>
    </source>
</reference>
<organism evidence="2 3">
    <name type="scientific">Ancylostoma ceylanicum</name>
    <dbReference type="NCBI Taxonomy" id="53326"/>
    <lineage>
        <taxon>Eukaryota</taxon>
        <taxon>Metazoa</taxon>
        <taxon>Ecdysozoa</taxon>
        <taxon>Nematoda</taxon>
        <taxon>Chromadorea</taxon>
        <taxon>Rhabditida</taxon>
        <taxon>Rhabditina</taxon>
        <taxon>Rhabditomorpha</taxon>
        <taxon>Strongyloidea</taxon>
        <taxon>Ancylostomatidae</taxon>
        <taxon>Ancylostomatinae</taxon>
        <taxon>Ancylostoma</taxon>
    </lineage>
</organism>
<dbReference type="Proteomes" id="UP000024635">
    <property type="component" value="Unassembled WGS sequence"/>
</dbReference>
<comment type="caution">
    <text evidence="2">The sequence shown here is derived from an EMBL/GenBank/DDBJ whole genome shotgun (WGS) entry which is preliminary data.</text>
</comment>
<evidence type="ECO:0000313" key="2">
    <source>
        <dbReference type="EMBL" id="EYB91536.1"/>
    </source>
</evidence>
<accession>A0A016SMH1</accession>
<keyword evidence="3" id="KW-1185">Reference proteome</keyword>
<gene>
    <name evidence="2" type="primary">Acey_s0205.g1953</name>
    <name evidence="2" type="ORF">Y032_0205g1953</name>
</gene>
<evidence type="ECO:0000256" key="1">
    <source>
        <dbReference type="SAM" id="MobiDB-lite"/>
    </source>
</evidence>
<sequence>MFSRQTRFYGCITSSERKRLEEMGKKRREPARYWQRGGGRSPRITNGIGERTDDLPVPWRAWNERAEGARPKRSQSDTPLA</sequence>